<keyword evidence="1" id="KW-0812">Transmembrane</keyword>
<evidence type="ECO:0000313" key="2">
    <source>
        <dbReference type="EMBL" id="QJQ31699.1"/>
    </source>
</evidence>
<feature type="transmembrane region" description="Helical" evidence="1">
    <location>
        <begin position="102"/>
        <end position="123"/>
    </location>
</feature>
<organism evidence="2 3">
    <name type="scientific">Sphingomonas lacunae</name>
    <dbReference type="NCBI Taxonomy" id="2698828"/>
    <lineage>
        <taxon>Bacteria</taxon>
        <taxon>Pseudomonadati</taxon>
        <taxon>Pseudomonadota</taxon>
        <taxon>Alphaproteobacteria</taxon>
        <taxon>Sphingomonadales</taxon>
        <taxon>Sphingomonadaceae</taxon>
        <taxon>Sphingomonas</taxon>
    </lineage>
</organism>
<dbReference type="EMBL" id="CP053015">
    <property type="protein sequence ID" value="QJQ31699.1"/>
    <property type="molecule type" value="Genomic_DNA"/>
</dbReference>
<protein>
    <recommendedName>
        <fullName evidence="4">AcrB/AcrD/AcrF family protein</fullName>
    </recommendedName>
</protein>
<feature type="transmembrane region" description="Helical" evidence="1">
    <location>
        <begin position="135"/>
        <end position="153"/>
    </location>
</feature>
<feature type="transmembrane region" description="Helical" evidence="1">
    <location>
        <begin position="431"/>
        <end position="453"/>
    </location>
</feature>
<dbReference type="RefSeq" id="WP_169944020.1">
    <property type="nucleotide sequence ID" value="NZ_CP053015.1"/>
</dbReference>
<evidence type="ECO:0000256" key="1">
    <source>
        <dbReference type="SAM" id="Phobius"/>
    </source>
</evidence>
<keyword evidence="3" id="KW-1185">Reference proteome</keyword>
<dbReference type="Proteomes" id="UP000503018">
    <property type="component" value="Chromosome"/>
</dbReference>
<dbReference type="KEGG" id="slan:GV829_03950"/>
<proteinExistence type="predicted"/>
<feature type="transmembrane region" description="Helical" evidence="1">
    <location>
        <begin position="402"/>
        <end position="419"/>
    </location>
</feature>
<feature type="transmembrane region" description="Helical" evidence="1">
    <location>
        <begin position="230"/>
        <end position="250"/>
    </location>
</feature>
<name>A0A6M4AUH4_9SPHN</name>
<reference evidence="2 3" key="1">
    <citation type="submission" date="2020-01" db="EMBL/GenBank/DDBJ databases">
        <title>Sphingomonas sp. strain CSW-10.</title>
        <authorList>
            <person name="Chen W.-M."/>
        </authorList>
    </citation>
    <scope>NUCLEOTIDE SEQUENCE [LARGE SCALE GENOMIC DNA]</scope>
    <source>
        <strain evidence="2 3">CSW-10</strain>
    </source>
</reference>
<feature type="transmembrane region" description="Helical" evidence="1">
    <location>
        <begin position="185"/>
        <end position="218"/>
    </location>
</feature>
<feature type="transmembrane region" description="Helical" evidence="1">
    <location>
        <begin position="378"/>
        <end position="396"/>
    </location>
</feature>
<sequence>MDTERLSWLTPSRVALLLWLLTAGLLLFAQWGDIATLQTNNPDDALRLVQVRDLLGGQSWWDVSQYRINPAGGGGLMHWSRLIDLPLATGIALLSPLTGPDLAERIIACLWPLALLGLLFALLVRCAASLGDQRLTLLVPALAATNYVIIYQFTPLRVDHHNAQVLLSLAIVHLMLRPATALRGMLAGLFAATHLAISLEGLPAVALFAALFALDWAWTDRPGTALRLKAYMVALAGGAIALQTATRGVSSLTESWCDALSLPWLGALGVAALLLATVMPWLPTGAQARWWRIGMLGVAGAASGATLLLIEPGCTAGPFAALDPVVKAYWYDHVREGLPLWNPLDRVSGFAIGPTCVGLIGSIMAWRTASDEESRHRWLIICATLLGTGLLSLMVLRTASTAQMIALPGCAALGLMLWDRARAMTSTVPRIGASLAAFIAVPPLAGMAAAIMISAIAPSSSTAAAGGNGGLGTSCVDPVSVAALNAMPTTTILAPLDIGPDLLQRTPHSVVATGHHRNNAAMAMTINTFIGPADQAQAMARRSAATLIVICPHAPETATFRRVAPDGLAARLSRGEALDGLDPLPLGQGAQLRAWQIKP</sequence>
<keyword evidence="1" id="KW-1133">Transmembrane helix</keyword>
<keyword evidence="1" id="KW-0472">Membrane</keyword>
<evidence type="ECO:0000313" key="3">
    <source>
        <dbReference type="Proteomes" id="UP000503018"/>
    </source>
</evidence>
<feature type="transmembrane region" description="Helical" evidence="1">
    <location>
        <begin position="347"/>
        <end position="366"/>
    </location>
</feature>
<feature type="transmembrane region" description="Helical" evidence="1">
    <location>
        <begin position="262"/>
        <end position="283"/>
    </location>
</feature>
<accession>A0A6M4AUH4</accession>
<gene>
    <name evidence="2" type="ORF">GV829_03950</name>
</gene>
<dbReference type="AlphaFoldDB" id="A0A6M4AUH4"/>
<feature type="transmembrane region" description="Helical" evidence="1">
    <location>
        <begin position="290"/>
        <end position="310"/>
    </location>
</feature>
<evidence type="ECO:0008006" key="4">
    <source>
        <dbReference type="Google" id="ProtNLM"/>
    </source>
</evidence>